<name>A0ABQ5Y5G1_9VIBR</name>
<evidence type="ECO:0000313" key="2">
    <source>
        <dbReference type="EMBL" id="GLR05817.1"/>
    </source>
</evidence>
<accession>A0ABQ5Y5G1</accession>
<reference evidence="3" key="1">
    <citation type="journal article" date="2019" name="Int. J. Syst. Evol. Microbiol.">
        <title>The Global Catalogue of Microorganisms (GCM) 10K type strain sequencing project: providing services to taxonomists for standard genome sequencing and annotation.</title>
        <authorList>
            <consortium name="The Broad Institute Genomics Platform"/>
            <consortium name="The Broad Institute Genome Sequencing Center for Infectious Disease"/>
            <person name="Wu L."/>
            <person name="Ma J."/>
        </authorList>
    </citation>
    <scope>NUCLEOTIDE SEQUENCE [LARGE SCALE GENOMIC DNA]</scope>
    <source>
        <strain evidence="3">NBRC 110633</strain>
    </source>
</reference>
<proteinExistence type="predicted"/>
<comment type="caution">
    <text evidence="2">The sequence shown here is derived from an EMBL/GenBank/DDBJ whole genome shotgun (WGS) entry which is preliminary data.</text>
</comment>
<protein>
    <submittedName>
        <fullName evidence="2">Uncharacterized protein</fullName>
    </submittedName>
</protein>
<dbReference type="Proteomes" id="UP001156669">
    <property type="component" value="Unassembled WGS sequence"/>
</dbReference>
<keyword evidence="3" id="KW-1185">Reference proteome</keyword>
<feature type="signal peptide" evidence="1">
    <location>
        <begin position="1"/>
        <end position="17"/>
    </location>
</feature>
<dbReference type="RefSeq" id="WP_045398258.1">
    <property type="nucleotide sequence ID" value="NZ_BBLD01000014.1"/>
</dbReference>
<organism evidence="2 3">
    <name type="scientific">Vibrio hyugaensis</name>
    <dbReference type="NCBI Taxonomy" id="1534743"/>
    <lineage>
        <taxon>Bacteria</taxon>
        <taxon>Pseudomonadati</taxon>
        <taxon>Pseudomonadota</taxon>
        <taxon>Gammaproteobacteria</taxon>
        <taxon>Vibrionales</taxon>
        <taxon>Vibrionaceae</taxon>
        <taxon>Vibrio</taxon>
    </lineage>
</organism>
<gene>
    <name evidence="2" type="ORF">GCM10007906_34050</name>
</gene>
<sequence length="80" mass="8679">MKTGLLALAFISLNTYSASIPLTWSGIAPSIAQSPENVEAKNGVVQLDLYREHIELSVNNLEKEQITLSKSNVPVIALDL</sequence>
<evidence type="ECO:0000256" key="1">
    <source>
        <dbReference type="SAM" id="SignalP"/>
    </source>
</evidence>
<dbReference type="EMBL" id="BSOE01000054">
    <property type="protein sequence ID" value="GLR05817.1"/>
    <property type="molecule type" value="Genomic_DNA"/>
</dbReference>
<feature type="chain" id="PRO_5046378471" evidence="1">
    <location>
        <begin position="18"/>
        <end position="80"/>
    </location>
</feature>
<evidence type="ECO:0000313" key="3">
    <source>
        <dbReference type="Proteomes" id="UP001156669"/>
    </source>
</evidence>
<keyword evidence="1" id="KW-0732">Signal</keyword>